<proteinExistence type="predicted"/>
<accession>A0A124E0S8</accession>
<feature type="region of interest" description="Disordered" evidence="1">
    <location>
        <begin position="30"/>
        <end position="50"/>
    </location>
</feature>
<dbReference type="Proteomes" id="UP000069620">
    <property type="component" value="Unassembled WGS sequence"/>
</dbReference>
<dbReference type="STRING" id="146020.RMCB_5584"/>
<evidence type="ECO:0000313" key="2">
    <source>
        <dbReference type="EMBL" id="GAS91488.1"/>
    </source>
</evidence>
<sequence>MDAVTHIGRFSALVVALGAVVVHGTDSYARADPGPTPPQAGSACGDNLDGALTELPQPASDTGTAKNLLQCTGGTWQPYLDPYPASDRWLTTGPELVLHGQGRRNPEVHAGTWTGTPQTDETACRAEVVDVLAPGETSAPEFHAADPGRPLTLEVGDHLFTARLTGYCLWQRG</sequence>
<protein>
    <submittedName>
        <fullName evidence="2">Uncharacterized protein</fullName>
    </submittedName>
</protein>
<dbReference type="EMBL" id="BCSX01000049">
    <property type="protein sequence ID" value="GAS91488.1"/>
    <property type="molecule type" value="Genomic_DNA"/>
</dbReference>
<keyword evidence="3" id="KW-1185">Reference proteome</keyword>
<dbReference type="AlphaFoldDB" id="A0A124E0S8"/>
<evidence type="ECO:0000313" key="3">
    <source>
        <dbReference type="Proteomes" id="UP000069620"/>
    </source>
</evidence>
<comment type="caution">
    <text evidence="2">The sequence shown here is derived from an EMBL/GenBank/DDBJ whole genome shotgun (WGS) entry which is preliminary data.</text>
</comment>
<reference evidence="3" key="2">
    <citation type="submission" date="2016-02" db="EMBL/GenBank/DDBJ databases">
        <title>Draft genome sequence of five rapidly growing Mycobacterium species.</title>
        <authorList>
            <person name="Katahira K."/>
            <person name="Gotou Y."/>
            <person name="Iida K."/>
            <person name="Ogura Y."/>
            <person name="Hayashi T."/>
        </authorList>
    </citation>
    <scope>NUCLEOTIDE SEQUENCE [LARGE SCALE GENOMIC DNA]</scope>
    <source>
        <strain evidence="3">JCM15654</strain>
    </source>
</reference>
<evidence type="ECO:0000256" key="1">
    <source>
        <dbReference type="SAM" id="MobiDB-lite"/>
    </source>
</evidence>
<organism evidence="2 3">
    <name type="scientific">Mycolicibacterium brisbanense</name>
    <dbReference type="NCBI Taxonomy" id="146020"/>
    <lineage>
        <taxon>Bacteria</taxon>
        <taxon>Bacillati</taxon>
        <taxon>Actinomycetota</taxon>
        <taxon>Actinomycetes</taxon>
        <taxon>Mycobacteriales</taxon>
        <taxon>Mycobacteriaceae</taxon>
        <taxon>Mycolicibacterium</taxon>
    </lineage>
</organism>
<reference evidence="3" key="1">
    <citation type="journal article" date="2016" name="Genome Announc.">
        <title>Draft Genome Sequences of Five Rapidly Growing Mycobacterium Species, M. thermoresistibile, M. fortuitum subsp. acetamidolyticum, M. canariasense, M. brisbanense, and M. novocastrense.</title>
        <authorList>
            <person name="Katahira K."/>
            <person name="Ogura Y."/>
            <person name="Gotoh Y."/>
            <person name="Hayashi T."/>
        </authorList>
    </citation>
    <scope>NUCLEOTIDE SEQUENCE [LARGE SCALE GENOMIC DNA]</scope>
    <source>
        <strain evidence="3">JCM15654</strain>
    </source>
</reference>
<gene>
    <name evidence="2" type="ORF">RMCB_5584</name>
</gene>
<name>A0A124E0S8_9MYCO</name>
<dbReference type="RefSeq" id="WP_234792266.1">
    <property type="nucleotide sequence ID" value="NZ_BCSX01000049.1"/>
</dbReference>